<keyword evidence="1" id="KW-1133">Transmembrane helix</keyword>
<accession>A0A346NRG7</accession>
<protein>
    <submittedName>
        <fullName evidence="2">DUF2798 domain-containing protein</fullName>
    </submittedName>
</protein>
<proteinExistence type="predicted"/>
<dbReference type="RefSeq" id="WP_108566694.1">
    <property type="nucleotide sequence ID" value="NZ_CP031769.1"/>
</dbReference>
<feature type="transmembrane region" description="Helical" evidence="1">
    <location>
        <begin position="12"/>
        <end position="38"/>
    </location>
</feature>
<feature type="transmembrane region" description="Helical" evidence="1">
    <location>
        <begin position="122"/>
        <end position="147"/>
    </location>
</feature>
<keyword evidence="3" id="KW-1185">Reference proteome</keyword>
<gene>
    <name evidence="2" type="ORF">D0Y50_18270</name>
</gene>
<evidence type="ECO:0000256" key="1">
    <source>
        <dbReference type="SAM" id="Phobius"/>
    </source>
</evidence>
<feature type="transmembrane region" description="Helical" evidence="1">
    <location>
        <begin position="50"/>
        <end position="77"/>
    </location>
</feature>
<dbReference type="KEGG" id="salm:D0Y50_18270"/>
<keyword evidence="1" id="KW-0472">Membrane</keyword>
<dbReference type="EMBL" id="CP031769">
    <property type="protein sequence ID" value="AXR08124.1"/>
    <property type="molecule type" value="Genomic_DNA"/>
</dbReference>
<feature type="transmembrane region" description="Helical" evidence="1">
    <location>
        <begin position="89"/>
        <end position="110"/>
    </location>
</feature>
<organism evidence="2 3">
    <name type="scientific">Salinimonas sediminis</name>
    <dbReference type="NCBI Taxonomy" id="2303538"/>
    <lineage>
        <taxon>Bacteria</taxon>
        <taxon>Pseudomonadati</taxon>
        <taxon>Pseudomonadota</taxon>
        <taxon>Gammaproteobacteria</taxon>
        <taxon>Alteromonadales</taxon>
        <taxon>Alteromonadaceae</taxon>
        <taxon>Alteromonas/Salinimonas group</taxon>
        <taxon>Salinimonas</taxon>
    </lineage>
</organism>
<sequence>MQTIMHPSTRTPLIYKIGVVSTLISLMAGALTGLMTYVTVGYTDAFGRHWLASFGLAIGVMVPLGVFTMAALSRLLAKVMHRHTPTRQNIVSGALMALIMESLLAASTAWRTTGLANISEYGQAWFTGFISALPVGLCLSITMALWAKPRLQRFMAS</sequence>
<dbReference type="Proteomes" id="UP000262073">
    <property type="component" value="Chromosome"/>
</dbReference>
<reference evidence="2 3" key="1">
    <citation type="submission" date="2018-08" db="EMBL/GenBank/DDBJ databases">
        <title>Salinimonas sediminis sp. nov., a piezophilic bacterium isolated from a deep-sea sediment sample from the New Britain Trench.</title>
        <authorList>
            <person name="Cao J."/>
        </authorList>
    </citation>
    <scope>NUCLEOTIDE SEQUENCE [LARGE SCALE GENOMIC DNA]</scope>
    <source>
        <strain evidence="2 3">N102</strain>
    </source>
</reference>
<dbReference type="Pfam" id="PF11391">
    <property type="entry name" value="DUF2798"/>
    <property type="match status" value="1"/>
</dbReference>
<name>A0A346NRG7_9ALTE</name>
<keyword evidence="1" id="KW-0812">Transmembrane</keyword>
<dbReference type="OrthoDB" id="7871259at2"/>
<evidence type="ECO:0000313" key="2">
    <source>
        <dbReference type="EMBL" id="AXR08124.1"/>
    </source>
</evidence>
<dbReference type="InterPro" id="IPR021529">
    <property type="entry name" value="DUF2798"/>
</dbReference>
<dbReference type="AlphaFoldDB" id="A0A346NRG7"/>
<evidence type="ECO:0000313" key="3">
    <source>
        <dbReference type="Proteomes" id="UP000262073"/>
    </source>
</evidence>